<dbReference type="EMBL" id="JBDLYL010000036">
    <property type="protein sequence ID" value="MEN8642603.1"/>
    <property type="molecule type" value="Genomic_DNA"/>
</dbReference>
<keyword evidence="3" id="KW-1185">Reference proteome</keyword>
<evidence type="ECO:0008006" key="4">
    <source>
        <dbReference type="Google" id="ProtNLM"/>
    </source>
</evidence>
<reference evidence="2 3" key="1">
    <citation type="submission" date="2024-05" db="EMBL/GenBank/DDBJ databases">
        <title>Sequence of Lycoming College course isolates.</title>
        <authorList>
            <person name="Reigle C.A."/>
            <person name="Newman J.D."/>
        </authorList>
    </citation>
    <scope>NUCLEOTIDE SEQUENCE [LARGE SCALE GENOMIC DNA]</scope>
    <source>
        <strain evidence="2 3">CAR-09</strain>
    </source>
</reference>
<keyword evidence="1" id="KW-0732">Signal</keyword>
<dbReference type="RefSeq" id="WP_167409849.1">
    <property type="nucleotide sequence ID" value="NZ_CP087165.1"/>
</dbReference>
<evidence type="ECO:0000256" key="1">
    <source>
        <dbReference type="SAM" id="SignalP"/>
    </source>
</evidence>
<organism evidence="2 3">
    <name type="scientific">Pseudomonas sichuanensis</name>
    <dbReference type="NCBI Taxonomy" id="2213015"/>
    <lineage>
        <taxon>Bacteria</taxon>
        <taxon>Pseudomonadati</taxon>
        <taxon>Pseudomonadota</taxon>
        <taxon>Gammaproteobacteria</taxon>
        <taxon>Pseudomonadales</taxon>
        <taxon>Pseudomonadaceae</taxon>
        <taxon>Pseudomonas</taxon>
    </lineage>
</organism>
<evidence type="ECO:0000313" key="3">
    <source>
        <dbReference type="Proteomes" id="UP001424532"/>
    </source>
</evidence>
<feature type="signal peptide" evidence="1">
    <location>
        <begin position="1"/>
        <end position="20"/>
    </location>
</feature>
<name>A0ABV0DLQ5_9PSED</name>
<protein>
    <recommendedName>
        <fullName evidence="4">Secreted protein</fullName>
    </recommendedName>
</protein>
<gene>
    <name evidence="2" type="ORF">ABFE88_23405</name>
</gene>
<proteinExistence type="predicted"/>
<feature type="chain" id="PRO_5047378541" description="Secreted protein" evidence="1">
    <location>
        <begin position="21"/>
        <end position="45"/>
    </location>
</feature>
<evidence type="ECO:0000313" key="2">
    <source>
        <dbReference type="EMBL" id="MEN8642603.1"/>
    </source>
</evidence>
<sequence>MKKVLLAVLFSLGFSLTAQASCPVFGPGKDPCAGPVFGPSTCQCP</sequence>
<dbReference type="Proteomes" id="UP001424532">
    <property type="component" value="Unassembled WGS sequence"/>
</dbReference>
<dbReference type="GeneID" id="90536345"/>
<accession>A0ABV0DLQ5</accession>
<comment type="caution">
    <text evidence="2">The sequence shown here is derived from an EMBL/GenBank/DDBJ whole genome shotgun (WGS) entry which is preliminary data.</text>
</comment>